<accession>A0ABP6BXG0</accession>
<protein>
    <submittedName>
        <fullName evidence="1">Uncharacterized protein</fullName>
    </submittedName>
</protein>
<organism evidence="1 2">
    <name type="scientific">Microbacterium binotii</name>
    <dbReference type="NCBI Taxonomy" id="462710"/>
    <lineage>
        <taxon>Bacteria</taxon>
        <taxon>Bacillati</taxon>
        <taxon>Actinomycetota</taxon>
        <taxon>Actinomycetes</taxon>
        <taxon>Micrococcales</taxon>
        <taxon>Microbacteriaceae</taxon>
        <taxon>Microbacterium</taxon>
    </lineage>
</organism>
<evidence type="ECO:0000313" key="1">
    <source>
        <dbReference type="EMBL" id="GAA2590840.1"/>
    </source>
</evidence>
<dbReference type="RefSeq" id="WP_344231112.1">
    <property type="nucleotide sequence ID" value="NZ_BAAARI010000038.1"/>
</dbReference>
<reference evidence="2" key="1">
    <citation type="journal article" date="2019" name="Int. J. Syst. Evol. Microbiol.">
        <title>The Global Catalogue of Microorganisms (GCM) 10K type strain sequencing project: providing services to taxonomists for standard genome sequencing and annotation.</title>
        <authorList>
            <consortium name="The Broad Institute Genomics Platform"/>
            <consortium name="The Broad Institute Genome Sequencing Center for Infectious Disease"/>
            <person name="Wu L."/>
            <person name="Ma J."/>
        </authorList>
    </citation>
    <scope>NUCLEOTIDE SEQUENCE [LARGE SCALE GENOMIC DNA]</scope>
    <source>
        <strain evidence="2">JCM 16365</strain>
    </source>
</reference>
<evidence type="ECO:0000313" key="2">
    <source>
        <dbReference type="Proteomes" id="UP001500274"/>
    </source>
</evidence>
<dbReference type="Proteomes" id="UP001500274">
    <property type="component" value="Unassembled WGS sequence"/>
</dbReference>
<keyword evidence="2" id="KW-1185">Reference proteome</keyword>
<gene>
    <name evidence="1" type="ORF">GCM10009862_31480</name>
</gene>
<name>A0ABP6BXG0_9MICO</name>
<comment type="caution">
    <text evidence="1">The sequence shown here is derived from an EMBL/GenBank/DDBJ whole genome shotgun (WGS) entry which is preliminary data.</text>
</comment>
<sequence length="127" mass="13374">MSRSEITVTPLNAQVVLFAAEGAEFPEWVTGDEPAVDTDSAIMVATRADLAGDVTVRVLIDGVVAQGGKVFEHTLSLPTPSVRFGSFLSGELAEIPLPDAGAHTAQIYVDDPAAPAVVHVILHRSER</sequence>
<proteinExistence type="predicted"/>
<dbReference type="EMBL" id="BAAARI010000038">
    <property type="protein sequence ID" value="GAA2590840.1"/>
    <property type="molecule type" value="Genomic_DNA"/>
</dbReference>